<dbReference type="PANTHER" id="PTHR23322">
    <property type="entry name" value="FAS-ASSOCIATED PROTEIN"/>
    <property type="match status" value="1"/>
</dbReference>
<dbReference type="InterPro" id="IPR006577">
    <property type="entry name" value="UAS"/>
</dbReference>
<dbReference type="PROSITE" id="PS50033">
    <property type="entry name" value="UBX"/>
    <property type="match status" value="1"/>
</dbReference>
<dbReference type="InterPro" id="IPR050730">
    <property type="entry name" value="UBX_domain-protein"/>
</dbReference>
<dbReference type="Pfam" id="PF22566">
    <property type="entry name" value="UBA_8"/>
    <property type="match status" value="1"/>
</dbReference>
<evidence type="ECO:0000259" key="5">
    <source>
        <dbReference type="PROSITE" id="PS50033"/>
    </source>
</evidence>
<dbReference type="SMART" id="SM00594">
    <property type="entry name" value="UAS"/>
    <property type="match status" value="1"/>
</dbReference>
<dbReference type="GO" id="GO:0036503">
    <property type="term" value="P:ERAD pathway"/>
    <property type="evidence" value="ECO:0007669"/>
    <property type="project" value="TreeGrafter"/>
</dbReference>
<gene>
    <name evidence="6" type="ORF">CINCED_3A014543</name>
</gene>
<feature type="coiled-coil region" evidence="4">
    <location>
        <begin position="299"/>
        <end position="349"/>
    </location>
</feature>
<dbReference type="SUPFAM" id="SSF54236">
    <property type="entry name" value="Ubiquitin-like"/>
    <property type="match status" value="1"/>
</dbReference>
<dbReference type="SUPFAM" id="SSF52833">
    <property type="entry name" value="Thioredoxin-like"/>
    <property type="match status" value="1"/>
</dbReference>
<accession>A0A5E4M5N5</accession>
<protein>
    <submittedName>
        <fullName evidence="6">Thioredoxin-like fold,UAS,UBX domain,Ubiquitin-related domain</fullName>
    </submittedName>
</protein>
<dbReference type="GO" id="GO:0043130">
    <property type="term" value="F:ubiquitin binding"/>
    <property type="evidence" value="ECO:0007669"/>
    <property type="project" value="TreeGrafter"/>
</dbReference>
<proteinExistence type="predicted"/>
<dbReference type="InterPro" id="IPR049483">
    <property type="entry name" value="FAF1_2-like_UAS"/>
</dbReference>
<dbReference type="PANTHER" id="PTHR23322:SF1">
    <property type="entry name" value="FAS-ASSOCIATED FACTOR 2"/>
    <property type="match status" value="1"/>
</dbReference>
<keyword evidence="2" id="KW-0963">Cytoplasm</keyword>
<dbReference type="InterPro" id="IPR036249">
    <property type="entry name" value="Thioredoxin-like_sf"/>
</dbReference>
<name>A0A5E4M5N5_9HEMI</name>
<feature type="domain" description="UBX" evidence="5">
    <location>
        <begin position="358"/>
        <end position="435"/>
    </location>
</feature>
<dbReference type="Pfam" id="PF21021">
    <property type="entry name" value="FAF1"/>
    <property type="match status" value="1"/>
</dbReference>
<dbReference type="GO" id="GO:0005783">
    <property type="term" value="C:endoplasmic reticulum"/>
    <property type="evidence" value="ECO:0007669"/>
    <property type="project" value="TreeGrafter"/>
</dbReference>
<dbReference type="OrthoDB" id="1026733at2759"/>
<dbReference type="Gene3D" id="3.40.30.10">
    <property type="entry name" value="Glutaredoxin"/>
    <property type="match status" value="1"/>
</dbReference>
<dbReference type="InterPro" id="IPR029071">
    <property type="entry name" value="Ubiquitin-like_domsf"/>
</dbReference>
<dbReference type="Gene3D" id="1.10.8.10">
    <property type="entry name" value="DNA helicase RuvA subunit, C-terminal domain"/>
    <property type="match status" value="1"/>
</dbReference>
<dbReference type="Gene3D" id="3.10.20.90">
    <property type="entry name" value="Phosphatidylinositol 3-kinase Catalytic Subunit, Chain A, domain 1"/>
    <property type="match status" value="1"/>
</dbReference>
<sequence>MDQDDFTADLCAEQIGKLFQFQDLTGIESLPTCRDVLQRHNWDLESAVQDQLNLREGRPSVFAGTSETSSAPTVLVDPTRQQIFQSEASGSGNFLPFVIDYILRTFYNTFVSVVRFTWSLVWPEPRRPITDPVADVGKFIQNYESMYGNEHPIYYRGSYKQALNDAKQELRFLVIYLHQNDQTDCSTFSSSVLPNSNVISFLNESNILFWACEQDTSEGKRVATALQANVYPYIAVIVLRESRMTLVGRMEGPVSPVEFIRRLKLIFEANEPYLVTARAERIERSFNQSLREQQDRAYLESLRADEQKEQLKKAKENQEREQRLQKEKLEELEKAKQEALKKKKIEMLARIPQEPSIEEPGALTIVFIMPGGIRIERRFVDISPLSDVLDFVFCHPNSPNIFEVATNFPKRVLSTEDRDKTLKESGLQKREVLFINDLDS</sequence>
<dbReference type="AlphaFoldDB" id="A0A5E4M5N5"/>
<reference evidence="6 7" key="1">
    <citation type="submission" date="2019-08" db="EMBL/GenBank/DDBJ databases">
        <authorList>
            <person name="Alioto T."/>
            <person name="Alioto T."/>
            <person name="Gomez Garrido J."/>
        </authorList>
    </citation>
    <scope>NUCLEOTIDE SEQUENCE [LARGE SCALE GENOMIC DNA]</scope>
</reference>
<evidence type="ECO:0000256" key="3">
    <source>
        <dbReference type="ARBA" id="ARBA00023054"/>
    </source>
</evidence>
<evidence type="ECO:0000313" key="7">
    <source>
        <dbReference type="Proteomes" id="UP000325440"/>
    </source>
</evidence>
<evidence type="ECO:0000256" key="4">
    <source>
        <dbReference type="SAM" id="Coils"/>
    </source>
</evidence>
<comment type="subcellular location">
    <subcellularLocation>
        <location evidence="1">Cytoplasm</location>
    </subcellularLocation>
</comment>
<organism evidence="6 7">
    <name type="scientific">Cinara cedri</name>
    <dbReference type="NCBI Taxonomy" id="506608"/>
    <lineage>
        <taxon>Eukaryota</taxon>
        <taxon>Metazoa</taxon>
        <taxon>Ecdysozoa</taxon>
        <taxon>Arthropoda</taxon>
        <taxon>Hexapoda</taxon>
        <taxon>Insecta</taxon>
        <taxon>Pterygota</taxon>
        <taxon>Neoptera</taxon>
        <taxon>Paraneoptera</taxon>
        <taxon>Hemiptera</taxon>
        <taxon>Sternorrhyncha</taxon>
        <taxon>Aphidomorpha</taxon>
        <taxon>Aphidoidea</taxon>
        <taxon>Aphididae</taxon>
        <taxon>Lachninae</taxon>
        <taxon>Cinara</taxon>
    </lineage>
</organism>
<dbReference type="InterPro" id="IPR054109">
    <property type="entry name" value="UBA_8"/>
</dbReference>
<dbReference type="InterPro" id="IPR001012">
    <property type="entry name" value="UBX_dom"/>
</dbReference>
<evidence type="ECO:0000256" key="1">
    <source>
        <dbReference type="ARBA" id="ARBA00004496"/>
    </source>
</evidence>
<dbReference type="EMBL" id="CABPRJ010000037">
    <property type="protein sequence ID" value="VVC26555.1"/>
    <property type="molecule type" value="Genomic_DNA"/>
</dbReference>
<keyword evidence="3 4" id="KW-0175">Coiled coil</keyword>
<keyword evidence="7" id="KW-1185">Reference proteome</keyword>
<dbReference type="Proteomes" id="UP000325440">
    <property type="component" value="Unassembled WGS sequence"/>
</dbReference>
<evidence type="ECO:0000256" key="2">
    <source>
        <dbReference type="ARBA" id="ARBA00022490"/>
    </source>
</evidence>
<dbReference type="Pfam" id="PF00789">
    <property type="entry name" value="UBX"/>
    <property type="match status" value="1"/>
</dbReference>
<evidence type="ECO:0000313" key="6">
    <source>
        <dbReference type="EMBL" id="VVC26555.1"/>
    </source>
</evidence>